<dbReference type="InterPro" id="IPR004827">
    <property type="entry name" value="bZIP"/>
</dbReference>
<dbReference type="Pfam" id="PF12498">
    <property type="entry name" value="bZIP_C"/>
    <property type="match status" value="1"/>
</dbReference>
<keyword evidence="2" id="KW-0805">Transcription regulation</keyword>
<keyword evidence="5" id="KW-0539">Nucleus</keyword>
<organism evidence="8 9">
    <name type="scientific">Dichanthelium oligosanthes</name>
    <dbReference type="NCBI Taxonomy" id="888268"/>
    <lineage>
        <taxon>Eukaryota</taxon>
        <taxon>Viridiplantae</taxon>
        <taxon>Streptophyta</taxon>
        <taxon>Embryophyta</taxon>
        <taxon>Tracheophyta</taxon>
        <taxon>Spermatophyta</taxon>
        <taxon>Magnoliopsida</taxon>
        <taxon>Liliopsida</taxon>
        <taxon>Poales</taxon>
        <taxon>Poaceae</taxon>
        <taxon>PACMAD clade</taxon>
        <taxon>Panicoideae</taxon>
        <taxon>Panicodae</taxon>
        <taxon>Paniceae</taxon>
        <taxon>Dichantheliinae</taxon>
        <taxon>Dichanthelium</taxon>
    </lineage>
</organism>
<dbReference type="Pfam" id="PF00170">
    <property type="entry name" value="bZIP_1"/>
    <property type="match status" value="1"/>
</dbReference>
<dbReference type="EMBL" id="LWDX02009526">
    <property type="protein sequence ID" value="OEL36334.1"/>
    <property type="molecule type" value="Genomic_DNA"/>
</dbReference>
<dbReference type="SMART" id="SM00338">
    <property type="entry name" value="BRLZ"/>
    <property type="match status" value="1"/>
</dbReference>
<evidence type="ECO:0000256" key="1">
    <source>
        <dbReference type="ARBA" id="ARBA00004123"/>
    </source>
</evidence>
<protein>
    <submittedName>
        <fullName evidence="8">Light-inducible protein CPRF2</fullName>
    </submittedName>
</protein>
<dbReference type="AlphaFoldDB" id="A0A1E5WG51"/>
<dbReference type="FunFam" id="1.20.5.170:FF:000020">
    <property type="entry name" value="BZIP transcription factor"/>
    <property type="match status" value="1"/>
</dbReference>
<feature type="compositionally biased region" description="Acidic residues" evidence="6">
    <location>
        <begin position="204"/>
        <end position="213"/>
    </location>
</feature>
<dbReference type="Gene3D" id="1.20.5.170">
    <property type="match status" value="1"/>
</dbReference>
<feature type="domain" description="BZIP" evidence="7">
    <location>
        <begin position="223"/>
        <end position="278"/>
    </location>
</feature>
<evidence type="ECO:0000256" key="4">
    <source>
        <dbReference type="ARBA" id="ARBA00023163"/>
    </source>
</evidence>
<keyword evidence="3" id="KW-0238">DNA-binding</keyword>
<evidence type="ECO:0000256" key="3">
    <source>
        <dbReference type="ARBA" id="ARBA00023125"/>
    </source>
</evidence>
<accession>A0A1E5WG51</accession>
<dbReference type="InterPro" id="IPR020983">
    <property type="entry name" value="Basic_leucine-zipper_C"/>
</dbReference>
<dbReference type="PROSITE" id="PS50217">
    <property type="entry name" value="BZIP"/>
    <property type="match status" value="1"/>
</dbReference>
<keyword evidence="4" id="KW-0804">Transcription</keyword>
<evidence type="ECO:0000256" key="2">
    <source>
        <dbReference type="ARBA" id="ARBA00023015"/>
    </source>
</evidence>
<evidence type="ECO:0000256" key="5">
    <source>
        <dbReference type="ARBA" id="ARBA00023242"/>
    </source>
</evidence>
<comment type="subcellular location">
    <subcellularLocation>
        <location evidence="1">Nucleus</location>
    </subcellularLocation>
</comment>
<keyword evidence="9" id="KW-1185">Reference proteome</keyword>
<dbReference type="Proteomes" id="UP000095767">
    <property type="component" value="Unassembled WGS sequence"/>
</dbReference>
<sequence>MERVFSVEEIPNPYWAPPHPQAAATGAVPPLGGGGGGGVGGVGDDGAGAMNRCSSEWYLQKFLEEAVLDSPGPVAGVGRGGGVVGAEAAESKPLGVAAAAAASSAAVDPVEFNAMLKQKLEKDLAAVAMWRASSATPPERSVAGSSLPNVDVSHAGPINPIGGNGIPVQNKLAVAPVGGSGLQVVQNADILVKQATSSSSREQSDDDDMEGEAETTGNANPVQQRLQRRKQSNRESARRSRSRKAAHLNELEAQVAQLRVENSSLLRRLADVNHKFNEAAVDNRVLKADVETLRAKVKMAEDSVKRVTGMNALFPAVSDISSLSMPFNGSPSDSTSDAAVPTQDDPNSYFASPSEIGVNNGYMPEIASSAQEDEDLVNAALAAAGKMDRTDSLQRVASLEHLQKRMCGGPASSGSTS</sequence>
<dbReference type="GO" id="GO:0005634">
    <property type="term" value="C:nucleus"/>
    <property type="evidence" value="ECO:0007669"/>
    <property type="project" value="UniProtKB-SubCell"/>
</dbReference>
<feature type="region of interest" description="Disordered" evidence="6">
    <location>
        <begin position="194"/>
        <end position="248"/>
    </location>
</feature>
<dbReference type="STRING" id="888268.A0A1E5WG51"/>
<gene>
    <name evidence="8" type="ORF">BAE44_0002648</name>
</gene>
<feature type="compositionally biased region" description="Polar residues" evidence="6">
    <location>
        <begin position="215"/>
        <end position="225"/>
    </location>
</feature>
<dbReference type="GO" id="GO:0003677">
    <property type="term" value="F:DNA binding"/>
    <property type="evidence" value="ECO:0007669"/>
    <property type="project" value="UniProtKB-KW"/>
</dbReference>
<proteinExistence type="predicted"/>
<dbReference type="SUPFAM" id="SSF57959">
    <property type="entry name" value="Leucine zipper domain"/>
    <property type="match status" value="1"/>
</dbReference>
<reference evidence="8 9" key="1">
    <citation type="submission" date="2016-09" db="EMBL/GenBank/DDBJ databases">
        <title>The draft genome of Dichanthelium oligosanthes: A C3 panicoid grass species.</title>
        <authorList>
            <person name="Studer A.J."/>
            <person name="Schnable J.C."/>
            <person name="Brutnell T.P."/>
        </authorList>
    </citation>
    <scope>NUCLEOTIDE SEQUENCE [LARGE SCALE GENOMIC DNA]</scope>
    <source>
        <strain evidence="9">cv. Kellogg 1175</strain>
        <tissue evidence="8">Leaf</tissue>
    </source>
</reference>
<name>A0A1E5WG51_9POAL</name>
<evidence type="ECO:0000259" key="7">
    <source>
        <dbReference type="PROSITE" id="PS50217"/>
    </source>
</evidence>
<evidence type="ECO:0000313" key="9">
    <source>
        <dbReference type="Proteomes" id="UP000095767"/>
    </source>
</evidence>
<comment type="caution">
    <text evidence="8">The sequence shown here is derived from an EMBL/GenBank/DDBJ whole genome shotgun (WGS) entry which is preliminary data.</text>
</comment>
<dbReference type="OrthoDB" id="664875at2759"/>
<dbReference type="InterPro" id="IPR046347">
    <property type="entry name" value="bZIP_sf"/>
</dbReference>
<dbReference type="PANTHER" id="PTHR46408">
    <property type="entry name" value="BASIC LEUCINE ZIPPER 63"/>
    <property type="match status" value="1"/>
</dbReference>
<evidence type="ECO:0000313" key="8">
    <source>
        <dbReference type="EMBL" id="OEL36334.1"/>
    </source>
</evidence>
<evidence type="ECO:0000256" key="6">
    <source>
        <dbReference type="SAM" id="MobiDB-lite"/>
    </source>
</evidence>
<dbReference type="GO" id="GO:0003700">
    <property type="term" value="F:DNA-binding transcription factor activity"/>
    <property type="evidence" value="ECO:0007669"/>
    <property type="project" value="InterPro"/>
</dbReference>
<dbReference type="PANTHER" id="PTHR46408:SF10">
    <property type="entry name" value="BASIC LEUCINE ZIPPER 63"/>
    <property type="match status" value="1"/>
</dbReference>